<dbReference type="InterPro" id="IPR023346">
    <property type="entry name" value="Lysozyme-like_dom_sf"/>
</dbReference>
<name>A0A2P4EXD8_9GAMM</name>
<dbReference type="InterPro" id="IPR036779">
    <property type="entry name" value="LysM_dom_sf"/>
</dbReference>
<evidence type="ECO:0000259" key="3">
    <source>
        <dbReference type="PROSITE" id="PS51782"/>
    </source>
</evidence>
<evidence type="ECO:0000256" key="2">
    <source>
        <dbReference type="SAM" id="SignalP"/>
    </source>
</evidence>
<protein>
    <submittedName>
        <fullName evidence="4">Lytic transglycosylase</fullName>
    </submittedName>
</protein>
<evidence type="ECO:0000256" key="1">
    <source>
        <dbReference type="ARBA" id="ARBA00007734"/>
    </source>
</evidence>
<dbReference type="Proteomes" id="UP000243451">
    <property type="component" value="Unassembled WGS sequence"/>
</dbReference>
<dbReference type="PROSITE" id="PS00922">
    <property type="entry name" value="TRANSGLYCOSYLASE"/>
    <property type="match status" value="1"/>
</dbReference>
<dbReference type="Pfam" id="PF01464">
    <property type="entry name" value="SLT"/>
    <property type="match status" value="1"/>
</dbReference>
<evidence type="ECO:0000313" key="4">
    <source>
        <dbReference type="EMBL" id="POB04654.1"/>
    </source>
</evidence>
<dbReference type="RefSeq" id="WP_104737697.1">
    <property type="nucleotide sequence ID" value="NZ_BMHR01000003.1"/>
</dbReference>
<dbReference type="PANTHER" id="PTHR33734:SF22">
    <property type="entry name" value="MEMBRANE-BOUND LYTIC MUREIN TRANSGLYCOSYLASE D"/>
    <property type="match status" value="1"/>
</dbReference>
<gene>
    <name evidence="4" type="ORF">C1949_06715</name>
</gene>
<feature type="domain" description="LysM" evidence="3">
    <location>
        <begin position="349"/>
        <end position="392"/>
    </location>
</feature>
<sequence length="520" mass="57931">MRRVVSAILPRVLSAASLGGLLLIAGCQTTEISGQRQGDADYSVASTPKVPSPFLTPSVEPAPPELVPETKPHTLWGRIRAGFRLDPAAIDNPRIDQQRIVFASQSRYFELTSARAQRYLFYVVEQLESRDMPQELALLPFIESAYNPQAISSAQAAGLWQFIPSTGRNFSLRQDWWYDGRRDVTASTQAALDYLSLLNEYFDGDWLLALAAYNCGEGCVGRAIKRNEALGLPTDYWNLQLPRETMNYVPKLLALAQIVDSPTAYGTVLPSLANEPYFAEVTLDQQIDLRKVAELADVSTDELLSLNPAFNQRVTAPNAEYQLLIPVDRLDQFTEALAELPADQRINYQHYRVRSGDTLSQIARRHQLTVSAIRDVNDINGSLLRVGQTLMLPQFSDAPASTSTEQAIASSNQRSYRVQAGDNLWNIARAHGTTVDRIKRDNNLQSNALTVGHTLMLASNAASQRNDAGNDGRRVAYTVKSGDSLYTIAQRFNIQVEKIRDWNQVGRYLQPGQQLTLFVR</sequence>
<comment type="caution">
    <text evidence="4">The sequence shown here is derived from an EMBL/GenBank/DDBJ whole genome shotgun (WGS) entry which is preliminary data.</text>
</comment>
<comment type="similarity">
    <text evidence="1">Belongs to the transglycosylase Slt family.</text>
</comment>
<dbReference type="SUPFAM" id="SSF53955">
    <property type="entry name" value="Lysozyme-like"/>
    <property type="match status" value="1"/>
</dbReference>
<feature type="signal peptide" evidence="2">
    <location>
        <begin position="1"/>
        <end position="19"/>
    </location>
</feature>
<feature type="chain" id="PRO_5015138161" evidence="2">
    <location>
        <begin position="20"/>
        <end position="520"/>
    </location>
</feature>
<dbReference type="PROSITE" id="PS51257">
    <property type="entry name" value="PROKAR_LIPOPROTEIN"/>
    <property type="match status" value="1"/>
</dbReference>
<dbReference type="OrthoDB" id="9815002at2"/>
<dbReference type="InterPro" id="IPR000189">
    <property type="entry name" value="Transglyc_AS"/>
</dbReference>
<dbReference type="Pfam" id="PF01476">
    <property type="entry name" value="LysM"/>
    <property type="match status" value="3"/>
</dbReference>
<dbReference type="PANTHER" id="PTHR33734">
    <property type="entry name" value="LYSM DOMAIN-CONTAINING GPI-ANCHORED PROTEIN 2"/>
    <property type="match status" value="1"/>
</dbReference>
<dbReference type="SUPFAM" id="SSF54106">
    <property type="entry name" value="LysM domain"/>
    <property type="match status" value="3"/>
</dbReference>
<dbReference type="GO" id="GO:0016020">
    <property type="term" value="C:membrane"/>
    <property type="evidence" value="ECO:0007669"/>
    <property type="project" value="InterPro"/>
</dbReference>
<evidence type="ECO:0000313" key="5">
    <source>
        <dbReference type="Proteomes" id="UP000243451"/>
    </source>
</evidence>
<dbReference type="CDD" id="cd00118">
    <property type="entry name" value="LysM"/>
    <property type="match status" value="3"/>
</dbReference>
<keyword evidence="5" id="KW-1185">Reference proteome</keyword>
<dbReference type="Gene3D" id="3.10.350.10">
    <property type="entry name" value="LysM domain"/>
    <property type="match status" value="3"/>
</dbReference>
<dbReference type="PROSITE" id="PS51782">
    <property type="entry name" value="LYSM"/>
    <property type="match status" value="3"/>
</dbReference>
<feature type="domain" description="LysM" evidence="3">
    <location>
        <begin position="475"/>
        <end position="520"/>
    </location>
</feature>
<dbReference type="EMBL" id="PPSK01000004">
    <property type="protein sequence ID" value="POB04654.1"/>
    <property type="molecule type" value="Genomic_DNA"/>
</dbReference>
<reference evidence="4 5" key="1">
    <citation type="submission" date="2018-01" db="EMBL/GenBank/DDBJ databases">
        <title>Draft genome of the type strain Pseudomonas oceani DSM 100277 isolated from the deep water in Okinawa trough, northwestern Pacific Ocean.</title>
        <authorList>
            <person name="Gomila M."/>
            <person name="Mulet M."/>
            <person name="Garcia-Valdes E."/>
            <person name="Lalucat J."/>
        </authorList>
    </citation>
    <scope>NUCLEOTIDE SEQUENCE [LARGE SCALE GENOMIC DNA]</scope>
    <source>
        <strain evidence="4 5">DSM 100277</strain>
    </source>
</reference>
<proteinExistence type="inferred from homology"/>
<feature type="domain" description="LysM" evidence="3">
    <location>
        <begin position="414"/>
        <end position="457"/>
    </location>
</feature>
<organism evidence="4 5">
    <name type="scientific">Halopseudomonas oceani</name>
    <dbReference type="NCBI Taxonomy" id="1708783"/>
    <lineage>
        <taxon>Bacteria</taxon>
        <taxon>Pseudomonadati</taxon>
        <taxon>Pseudomonadota</taxon>
        <taxon>Gammaproteobacteria</taxon>
        <taxon>Pseudomonadales</taxon>
        <taxon>Pseudomonadaceae</taxon>
        <taxon>Halopseudomonas</taxon>
    </lineage>
</organism>
<dbReference type="Gene3D" id="1.10.530.10">
    <property type="match status" value="1"/>
</dbReference>
<dbReference type="CDD" id="cd16894">
    <property type="entry name" value="MltD-like"/>
    <property type="match status" value="1"/>
</dbReference>
<dbReference type="InterPro" id="IPR008258">
    <property type="entry name" value="Transglycosylase_SLT_dom_1"/>
</dbReference>
<dbReference type="AlphaFoldDB" id="A0A2P4EXD8"/>
<dbReference type="InterPro" id="IPR018392">
    <property type="entry name" value="LysM"/>
</dbReference>
<dbReference type="GO" id="GO:0000270">
    <property type="term" value="P:peptidoglycan metabolic process"/>
    <property type="evidence" value="ECO:0007669"/>
    <property type="project" value="InterPro"/>
</dbReference>
<dbReference type="FunFam" id="1.10.530.10:FF:000004">
    <property type="entry name" value="Membrane-bound lytic murein transglycosylase D"/>
    <property type="match status" value="1"/>
</dbReference>
<keyword evidence="2" id="KW-0732">Signal</keyword>
<dbReference type="SMART" id="SM00257">
    <property type="entry name" value="LysM"/>
    <property type="match status" value="3"/>
</dbReference>
<accession>A0A2P4EXD8</accession>
<dbReference type="GO" id="GO:0008932">
    <property type="term" value="F:lytic endotransglycosylase activity"/>
    <property type="evidence" value="ECO:0007669"/>
    <property type="project" value="TreeGrafter"/>
</dbReference>